<comment type="subcellular location">
    <subcellularLocation>
        <location evidence="1">Cell membrane</location>
        <topology evidence="1">Multi-pass membrane protein</topology>
    </subcellularLocation>
</comment>
<keyword evidence="8" id="KW-1185">Reference proteome</keyword>
<evidence type="ECO:0000256" key="4">
    <source>
        <dbReference type="ARBA" id="ARBA00022989"/>
    </source>
</evidence>
<protein>
    <submittedName>
        <fullName evidence="7">Simple sugar transport system permease protein</fullName>
    </submittedName>
</protein>
<dbReference type="InterPro" id="IPR037294">
    <property type="entry name" value="ABC_BtuC-like"/>
</dbReference>
<sequence>MDQFLPILVATLVAGTPLIYAALGELVAERSGVLNMGVEGMMVIGAVIAFIVMMATGSLWLAVFAAMLAAMLLALMFAVLAVGFRANQIAVGLALTIFGTSLASFIGKPYIGKAIVMEPSTASNLAAKIPLLGAVLGQLHPLVWLSWIFFACVWYFLNRSRSGLILRAVGESPTSAHALGYPVNTIRYLATLFGGASAGIAGAYVSIVYTSLWTEGLIAGRGWIAVALVVFSTWRSGRCFLGAYLFGGATIAQLFAQSAGIGLPSELMSALPYLVTIVVLVLISRNAALMRLNVPASLGKPFAAEG</sequence>
<evidence type="ECO:0000256" key="5">
    <source>
        <dbReference type="ARBA" id="ARBA00023136"/>
    </source>
</evidence>
<keyword evidence="7" id="KW-0813">Transport</keyword>
<feature type="transmembrane region" description="Helical" evidence="6">
    <location>
        <begin position="216"/>
        <end position="234"/>
    </location>
</feature>
<gene>
    <name evidence="7" type="ORF">GGQ67_000664</name>
</gene>
<evidence type="ECO:0000313" key="7">
    <source>
        <dbReference type="EMBL" id="MBB3963046.1"/>
    </source>
</evidence>
<comment type="caution">
    <text evidence="7">The sequence shown here is derived from an EMBL/GenBank/DDBJ whole genome shotgun (WGS) entry which is preliminary data.</text>
</comment>
<feature type="transmembrane region" description="Helical" evidence="6">
    <location>
        <begin position="241"/>
        <end position="261"/>
    </location>
</feature>
<accession>A0A7W6CMK4</accession>
<evidence type="ECO:0000256" key="1">
    <source>
        <dbReference type="ARBA" id="ARBA00004651"/>
    </source>
</evidence>
<dbReference type="AlphaFoldDB" id="A0A7W6CMK4"/>
<dbReference type="Proteomes" id="UP000582090">
    <property type="component" value="Unassembled WGS sequence"/>
</dbReference>
<organism evidence="7 8">
    <name type="scientific">Rhizobium metallidurans</name>
    <dbReference type="NCBI Taxonomy" id="1265931"/>
    <lineage>
        <taxon>Bacteria</taxon>
        <taxon>Pseudomonadati</taxon>
        <taxon>Pseudomonadota</taxon>
        <taxon>Alphaproteobacteria</taxon>
        <taxon>Hyphomicrobiales</taxon>
        <taxon>Rhizobiaceae</taxon>
        <taxon>Rhizobium/Agrobacterium group</taxon>
        <taxon>Rhizobium</taxon>
    </lineage>
</organism>
<feature type="transmembrane region" description="Helical" evidence="6">
    <location>
        <begin position="188"/>
        <end position="210"/>
    </location>
</feature>
<dbReference type="EMBL" id="JACIDW010000001">
    <property type="protein sequence ID" value="MBB3963046.1"/>
    <property type="molecule type" value="Genomic_DNA"/>
</dbReference>
<keyword evidence="3 6" id="KW-0812">Transmembrane</keyword>
<keyword evidence="7" id="KW-0762">Sugar transport</keyword>
<feature type="transmembrane region" description="Helical" evidence="6">
    <location>
        <begin position="131"/>
        <end position="157"/>
    </location>
</feature>
<evidence type="ECO:0000256" key="2">
    <source>
        <dbReference type="ARBA" id="ARBA00022475"/>
    </source>
</evidence>
<dbReference type="Pfam" id="PF02653">
    <property type="entry name" value="BPD_transp_2"/>
    <property type="match status" value="1"/>
</dbReference>
<feature type="transmembrane region" description="Helical" evidence="6">
    <location>
        <begin position="267"/>
        <end position="283"/>
    </location>
</feature>
<proteinExistence type="predicted"/>
<feature type="transmembrane region" description="Helical" evidence="6">
    <location>
        <begin position="59"/>
        <end position="82"/>
    </location>
</feature>
<feature type="transmembrane region" description="Helical" evidence="6">
    <location>
        <begin position="33"/>
        <end position="53"/>
    </location>
</feature>
<keyword evidence="5 6" id="KW-0472">Membrane</keyword>
<keyword evidence="2" id="KW-1003">Cell membrane</keyword>
<dbReference type="InterPro" id="IPR001851">
    <property type="entry name" value="ABC_transp_permease"/>
</dbReference>
<evidence type="ECO:0000256" key="3">
    <source>
        <dbReference type="ARBA" id="ARBA00022692"/>
    </source>
</evidence>
<dbReference type="PANTHER" id="PTHR43370">
    <property type="entry name" value="SUGAR ABC TRANSPORTER INTEGRAL MEMBRANE PROTEIN-RELATED"/>
    <property type="match status" value="1"/>
</dbReference>
<feature type="transmembrane region" description="Helical" evidence="6">
    <location>
        <begin position="6"/>
        <end position="26"/>
    </location>
</feature>
<dbReference type="CDD" id="cd06580">
    <property type="entry name" value="TM_PBP1_transp_TpRbsC_like"/>
    <property type="match status" value="1"/>
</dbReference>
<evidence type="ECO:0000313" key="8">
    <source>
        <dbReference type="Proteomes" id="UP000582090"/>
    </source>
</evidence>
<dbReference type="SUPFAM" id="SSF81345">
    <property type="entry name" value="ABC transporter involved in vitamin B12 uptake, BtuC"/>
    <property type="match status" value="1"/>
</dbReference>
<name>A0A7W6CMK4_9HYPH</name>
<dbReference type="GO" id="GO:0022857">
    <property type="term" value="F:transmembrane transporter activity"/>
    <property type="evidence" value="ECO:0007669"/>
    <property type="project" value="InterPro"/>
</dbReference>
<keyword evidence="4 6" id="KW-1133">Transmembrane helix</keyword>
<dbReference type="RefSeq" id="WP_183898729.1">
    <property type="nucleotide sequence ID" value="NZ_JACIDW010000001.1"/>
</dbReference>
<evidence type="ECO:0000256" key="6">
    <source>
        <dbReference type="SAM" id="Phobius"/>
    </source>
</evidence>
<reference evidence="7 8" key="1">
    <citation type="submission" date="2020-08" db="EMBL/GenBank/DDBJ databases">
        <title>Genomic Encyclopedia of Type Strains, Phase IV (KMG-IV): sequencing the most valuable type-strain genomes for metagenomic binning, comparative biology and taxonomic classification.</title>
        <authorList>
            <person name="Goeker M."/>
        </authorList>
    </citation>
    <scope>NUCLEOTIDE SEQUENCE [LARGE SCALE GENOMIC DNA]</scope>
    <source>
        <strain evidence="7 8">DSM 26575</strain>
    </source>
</reference>
<feature type="transmembrane region" description="Helical" evidence="6">
    <location>
        <begin position="89"/>
        <end position="111"/>
    </location>
</feature>
<dbReference type="PANTHER" id="PTHR43370:SF2">
    <property type="entry name" value="ABC TRANSPORTER PERMEASE PROTEIN"/>
    <property type="match status" value="1"/>
</dbReference>
<dbReference type="GO" id="GO:0005886">
    <property type="term" value="C:plasma membrane"/>
    <property type="evidence" value="ECO:0007669"/>
    <property type="project" value="UniProtKB-SubCell"/>
</dbReference>